<keyword evidence="4" id="KW-0456">Lyase</keyword>
<dbReference type="PANTHER" id="PTHR12599:SF0">
    <property type="entry name" value="PTERIN-4-ALPHA-CARBINOLAMINE DEHYDRATASE"/>
    <property type="match status" value="1"/>
</dbReference>
<dbReference type="GO" id="GO:0006729">
    <property type="term" value="P:tetrahydrobiopterin biosynthetic process"/>
    <property type="evidence" value="ECO:0007669"/>
    <property type="project" value="InterPro"/>
</dbReference>
<accession>A0AAD4CVW1</accession>
<comment type="caution">
    <text evidence="6">The sequence shown here is derived from an EMBL/GenBank/DDBJ whole genome shotgun (WGS) entry which is preliminary data.</text>
</comment>
<dbReference type="Proteomes" id="UP001194746">
    <property type="component" value="Unassembled WGS sequence"/>
</dbReference>
<dbReference type="Pfam" id="PF01329">
    <property type="entry name" value="Pterin_4a"/>
    <property type="match status" value="1"/>
</dbReference>
<evidence type="ECO:0000256" key="2">
    <source>
        <dbReference type="ARBA" id="ARBA00006472"/>
    </source>
</evidence>
<dbReference type="AlphaFoldDB" id="A0AAD4CVW1"/>
<dbReference type="CDD" id="cd00488">
    <property type="entry name" value="PCD_DCoH"/>
    <property type="match status" value="1"/>
</dbReference>
<sequence length="125" mass="13465">MNTQPQFAEGTDIAQSQSGLDALTQSGWTLDAEGSGIQKTFYFRTYFKSVSFINVIASQSASKKHHPTMTSRIGSVDVHWTTHHPRGLTEKDIAMAEYCEEAAGLTGAVEQEQGKKCGPTPGSGV</sequence>
<dbReference type="SUPFAM" id="SSF55248">
    <property type="entry name" value="PCD-like"/>
    <property type="match status" value="1"/>
</dbReference>
<reference evidence="6" key="1">
    <citation type="journal article" date="2019" name="Beilstein J. Org. Chem.">
        <title>Nanangenines: drimane sesquiterpenoids as the dominant metabolite cohort of a novel Australian fungus, Aspergillus nanangensis.</title>
        <authorList>
            <person name="Lacey H.J."/>
            <person name="Gilchrist C.L.M."/>
            <person name="Crombie A."/>
            <person name="Kalaitzis J.A."/>
            <person name="Vuong D."/>
            <person name="Rutledge P.J."/>
            <person name="Turner P."/>
            <person name="Pitt J.I."/>
            <person name="Lacey E."/>
            <person name="Chooi Y.H."/>
            <person name="Piggott A.M."/>
        </authorList>
    </citation>
    <scope>NUCLEOTIDE SEQUENCE</scope>
    <source>
        <strain evidence="6">MST-FP2251</strain>
    </source>
</reference>
<evidence type="ECO:0000256" key="5">
    <source>
        <dbReference type="ARBA" id="ARBA00030497"/>
    </source>
</evidence>
<dbReference type="Gene3D" id="3.30.1360.20">
    <property type="entry name" value="Transcriptional coactivator/pterin dehydratase"/>
    <property type="match status" value="1"/>
</dbReference>
<evidence type="ECO:0000313" key="7">
    <source>
        <dbReference type="Proteomes" id="UP001194746"/>
    </source>
</evidence>
<dbReference type="InterPro" id="IPR036428">
    <property type="entry name" value="PCD_sf"/>
</dbReference>
<proteinExistence type="inferred from homology"/>
<evidence type="ECO:0000256" key="1">
    <source>
        <dbReference type="ARBA" id="ARBA00001554"/>
    </source>
</evidence>
<dbReference type="EC" id="4.2.1.96" evidence="3"/>
<evidence type="ECO:0000256" key="3">
    <source>
        <dbReference type="ARBA" id="ARBA00013252"/>
    </source>
</evidence>
<comment type="similarity">
    <text evidence="2">Belongs to the pterin-4-alpha-carbinolamine dehydratase family.</text>
</comment>
<name>A0AAD4CVW1_ASPNN</name>
<reference evidence="6" key="2">
    <citation type="submission" date="2020-02" db="EMBL/GenBank/DDBJ databases">
        <authorList>
            <person name="Gilchrist C.L.M."/>
            <person name="Chooi Y.-H."/>
        </authorList>
    </citation>
    <scope>NUCLEOTIDE SEQUENCE</scope>
    <source>
        <strain evidence="6">MST-FP2251</strain>
    </source>
</reference>
<evidence type="ECO:0000313" key="6">
    <source>
        <dbReference type="EMBL" id="KAF9893685.1"/>
    </source>
</evidence>
<protein>
    <recommendedName>
        <fullName evidence="3">4a-hydroxytetrahydrobiopterin dehydratase</fullName>
        <ecNumber evidence="3">4.2.1.96</ecNumber>
    </recommendedName>
    <alternativeName>
        <fullName evidence="5">4-alpha-hydroxy-tetrahydropterin dehydratase</fullName>
    </alternativeName>
</protein>
<dbReference type="InterPro" id="IPR001533">
    <property type="entry name" value="Pterin_deHydtase"/>
</dbReference>
<organism evidence="6 7">
    <name type="scientific">Aspergillus nanangensis</name>
    <dbReference type="NCBI Taxonomy" id="2582783"/>
    <lineage>
        <taxon>Eukaryota</taxon>
        <taxon>Fungi</taxon>
        <taxon>Dikarya</taxon>
        <taxon>Ascomycota</taxon>
        <taxon>Pezizomycotina</taxon>
        <taxon>Eurotiomycetes</taxon>
        <taxon>Eurotiomycetidae</taxon>
        <taxon>Eurotiales</taxon>
        <taxon>Aspergillaceae</taxon>
        <taxon>Aspergillus</taxon>
        <taxon>Aspergillus subgen. Circumdati</taxon>
    </lineage>
</organism>
<keyword evidence="7" id="KW-1185">Reference proteome</keyword>
<dbReference type="EMBL" id="VCAU01000006">
    <property type="protein sequence ID" value="KAF9893685.1"/>
    <property type="molecule type" value="Genomic_DNA"/>
</dbReference>
<gene>
    <name evidence="6" type="ORF">FE257_009853</name>
</gene>
<dbReference type="PANTHER" id="PTHR12599">
    <property type="entry name" value="PTERIN-4-ALPHA-CARBINOLAMINE DEHYDRATASE"/>
    <property type="match status" value="1"/>
</dbReference>
<evidence type="ECO:0000256" key="4">
    <source>
        <dbReference type="ARBA" id="ARBA00023239"/>
    </source>
</evidence>
<comment type="catalytic activity">
    <reaction evidence="1">
        <text>(4aS,6R)-4a-hydroxy-L-erythro-5,6,7,8-tetrahydrobiopterin = (6R)-L-erythro-6,7-dihydrobiopterin + H2O</text>
        <dbReference type="Rhea" id="RHEA:11920"/>
        <dbReference type="ChEBI" id="CHEBI:15377"/>
        <dbReference type="ChEBI" id="CHEBI:15642"/>
        <dbReference type="ChEBI" id="CHEBI:43120"/>
        <dbReference type="EC" id="4.2.1.96"/>
    </reaction>
</comment>
<dbReference type="GO" id="GO:0008124">
    <property type="term" value="F:4-alpha-hydroxytetrahydrobiopterin dehydratase activity"/>
    <property type="evidence" value="ECO:0007669"/>
    <property type="project" value="UniProtKB-EC"/>
</dbReference>